<dbReference type="InterPro" id="IPR003838">
    <property type="entry name" value="ABC3_permease_C"/>
</dbReference>
<dbReference type="GO" id="GO:0016787">
    <property type="term" value="F:hydrolase activity"/>
    <property type="evidence" value="ECO:0007669"/>
    <property type="project" value="UniProtKB-KW"/>
</dbReference>
<keyword evidence="10" id="KW-0547">Nucleotide-binding</keyword>
<dbReference type="Pfam" id="PF12704">
    <property type="entry name" value="MacB_PCD"/>
    <property type="match status" value="1"/>
</dbReference>
<dbReference type="GO" id="GO:0005524">
    <property type="term" value="F:ATP binding"/>
    <property type="evidence" value="ECO:0007669"/>
    <property type="project" value="UniProtKB-KW"/>
</dbReference>
<evidence type="ECO:0000256" key="1">
    <source>
        <dbReference type="ARBA" id="ARBA00004651"/>
    </source>
</evidence>
<dbReference type="GO" id="GO:0005886">
    <property type="term" value="C:plasma membrane"/>
    <property type="evidence" value="ECO:0007669"/>
    <property type="project" value="UniProtKB-SubCell"/>
</dbReference>
<dbReference type="PANTHER" id="PTHR30572:SF4">
    <property type="entry name" value="ABC TRANSPORTER PERMEASE YTRF"/>
    <property type="match status" value="1"/>
</dbReference>
<dbReference type="KEGG" id="ruv:EC9_03450"/>
<comment type="subcellular location">
    <subcellularLocation>
        <location evidence="1">Cell membrane</location>
        <topology evidence="1">Multi-pass membrane protein</topology>
    </subcellularLocation>
</comment>
<evidence type="ECO:0000256" key="4">
    <source>
        <dbReference type="ARBA" id="ARBA00022989"/>
    </source>
</evidence>
<feature type="transmembrane region" description="Helical" evidence="7">
    <location>
        <begin position="301"/>
        <end position="325"/>
    </location>
</feature>
<evidence type="ECO:0000256" key="2">
    <source>
        <dbReference type="ARBA" id="ARBA00022475"/>
    </source>
</evidence>
<feature type="domain" description="ABC3 transporter permease C-terminal" evidence="8">
    <location>
        <begin position="260"/>
        <end position="375"/>
    </location>
</feature>
<protein>
    <submittedName>
        <fullName evidence="10">Macrolide export ATP-binding/permease protein MacB</fullName>
        <ecNumber evidence="10">3.6.3.-</ecNumber>
    </submittedName>
</protein>
<keyword evidence="3 7" id="KW-0812">Transmembrane</keyword>
<feature type="transmembrane region" description="Helical" evidence="7">
    <location>
        <begin position="19"/>
        <end position="38"/>
    </location>
</feature>
<keyword evidence="10" id="KW-0378">Hydrolase</keyword>
<dbReference type="InterPro" id="IPR025857">
    <property type="entry name" value="MacB_PCD"/>
</dbReference>
<dbReference type="EC" id="3.6.3.-" evidence="10"/>
<evidence type="ECO:0000256" key="5">
    <source>
        <dbReference type="ARBA" id="ARBA00023136"/>
    </source>
</evidence>
<keyword evidence="10" id="KW-0067">ATP-binding</keyword>
<comment type="similarity">
    <text evidence="6">Belongs to the ABC-4 integral membrane protein family.</text>
</comment>
<dbReference type="InterPro" id="IPR050250">
    <property type="entry name" value="Macrolide_Exporter_MacB"/>
</dbReference>
<evidence type="ECO:0000256" key="3">
    <source>
        <dbReference type="ARBA" id="ARBA00022692"/>
    </source>
</evidence>
<evidence type="ECO:0000256" key="6">
    <source>
        <dbReference type="ARBA" id="ARBA00038076"/>
    </source>
</evidence>
<feature type="domain" description="MacB-like periplasmic core" evidence="9">
    <location>
        <begin position="18"/>
        <end position="213"/>
    </location>
</feature>
<reference evidence="10 11" key="1">
    <citation type="submission" date="2019-02" db="EMBL/GenBank/DDBJ databases">
        <title>Deep-cultivation of Planctomycetes and their phenomic and genomic characterization uncovers novel biology.</title>
        <authorList>
            <person name="Wiegand S."/>
            <person name="Jogler M."/>
            <person name="Boedeker C."/>
            <person name="Pinto D."/>
            <person name="Vollmers J."/>
            <person name="Rivas-Marin E."/>
            <person name="Kohn T."/>
            <person name="Peeters S.H."/>
            <person name="Heuer A."/>
            <person name="Rast P."/>
            <person name="Oberbeckmann S."/>
            <person name="Bunk B."/>
            <person name="Jeske O."/>
            <person name="Meyerdierks A."/>
            <person name="Storesund J.E."/>
            <person name="Kallscheuer N."/>
            <person name="Luecker S."/>
            <person name="Lage O.M."/>
            <person name="Pohl T."/>
            <person name="Merkel B.J."/>
            <person name="Hornburger P."/>
            <person name="Mueller R.-W."/>
            <person name="Bruemmer F."/>
            <person name="Labrenz M."/>
            <person name="Spormann A.M."/>
            <person name="Op den Camp H."/>
            <person name="Overmann J."/>
            <person name="Amann R."/>
            <person name="Jetten M.S.M."/>
            <person name="Mascher T."/>
            <person name="Medema M.H."/>
            <person name="Devos D.P."/>
            <person name="Kaster A.-K."/>
            <person name="Ovreas L."/>
            <person name="Rohde M."/>
            <person name="Galperin M.Y."/>
            <person name="Jogler C."/>
        </authorList>
    </citation>
    <scope>NUCLEOTIDE SEQUENCE [LARGE SCALE GENOMIC DNA]</scope>
    <source>
        <strain evidence="10 11">EC9</strain>
    </source>
</reference>
<keyword evidence="11" id="KW-1185">Reference proteome</keyword>
<dbReference type="RefSeq" id="WP_145281844.1">
    <property type="nucleotide sequence ID" value="NZ_CP036261.1"/>
</dbReference>
<gene>
    <name evidence="10" type="primary">macB_2</name>
    <name evidence="10" type="ORF">EC9_03450</name>
</gene>
<evidence type="ECO:0000259" key="8">
    <source>
        <dbReference type="Pfam" id="PF02687"/>
    </source>
</evidence>
<dbReference type="OrthoDB" id="9775474at2"/>
<dbReference type="AlphaFoldDB" id="A0A517LU84"/>
<evidence type="ECO:0000313" key="10">
    <source>
        <dbReference type="EMBL" id="QDS86185.1"/>
    </source>
</evidence>
<organism evidence="10 11">
    <name type="scientific">Rosistilla ulvae</name>
    <dbReference type="NCBI Taxonomy" id="1930277"/>
    <lineage>
        <taxon>Bacteria</taxon>
        <taxon>Pseudomonadati</taxon>
        <taxon>Planctomycetota</taxon>
        <taxon>Planctomycetia</taxon>
        <taxon>Pirellulales</taxon>
        <taxon>Pirellulaceae</taxon>
        <taxon>Rosistilla</taxon>
    </lineage>
</organism>
<evidence type="ECO:0000313" key="11">
    <source>
        <dbReference type="Proteomes" id="UP000319557"/>
    </source>
</evidence>
<sequence>MNFATFILKNLLRRKARSLLTMCGIAVAVATTIALLGVSDDFQSAVLQSFKNEGSDIVISPKGSLLQIAGDMNEAVADDIRKVPGVAAVSQGLLEQIAMEIDDNQVPVLLQGWKHGTFAFNDIEIIEGRSLEPDDVDAVMLGEALAEKMHAKVNQPIEIQDETFNVVGIYDSKTLLKRGAAIMLLRRLQDLMLREGSVTGFSVQVDPEIKADADAIEAVCERIDNLNDADGNSLNLDASSTDDYVRDNFQLKLTRAMAWVTSLIAVGVGTIGMLNTMIMSVMERIREISVLRAMGWRRGRVIAMIVGESIVLSIFGAALGAGVAIVGSHYITKMPQVNGFLSGHIAPWVIASGMVIAFFVGLIGAAYPAWRASRLLPSEGLRYE</sequence>
<dbReference type="EMBL" id="CP036261">
    <property type="protein sequence ID" value="QDS86185.1"/>
    <property type="molecule type" value="Genomic_DNA"/>
</dbReference>
<dbReference type="Proteomes" id="UP000319557">
    <property type="component" value="Chromosome"/>
</dbReference>
<keyword evidence="5 7" id="KW-0472">Membrane</keyword>
<feature type="transmembrane region" description="Helical" evidence="7">
    <location>
        <begin position="345"/>
        <end position="367"/>
    </location>
</feature>
<dbReference type="PANTHER" id="PTHR30572">
    <property type="entry name" value="MEMBRANE COMPONENT OF TRANSPORTER-RELATED"/>
    <property type="match status" value="1"/>
</dbReference>
<name>A0A517LU84_9BACT</name>
<proteinExistence type="inferred from homology"/>
<feature type="transmembrane region" description="Helical" evidence="7">
    <location>
        <begin position="256"/>
        <end position="281"/>
    </location>
</feature>
<keyword evidence="2" id="KW-1003">Cell membrane</keyword>
<dbReference type="Pfam" id="PF02687">
    <property type="entry name" value="FtsX"/>
    <property type="match status" value="1"/>
</dbReference>
<dbReference type="GO" id="GO:0022857">
    <property type="term" value="F:transmembrane transporter activity"/>
    <property type="evidence" value="ECO:0007669"/>
    <property type="project" value="TreeGrafter"/>
</dbReference>
<evidence type="ECO:0000259" key="9">
    <source>
        <dbReference type="Pfam" id="PF12704"/>
    </source>
</evidence>
<accession>A0A517LU84</accession>
<evidence type="ECO:0000256" key="7">
    <source>
        <dbReference type="SAM" id="Phobius"/>
    </source>
</evidence>
<keyword evidence="4 7" id="KW-1133">Transmembrane helix</keyword>